<evidence type="ECO:0000313" key="4">
    <source>
        <dbReference type="EMBL" id="NDS67824.1"/>
    </source>
</evidence>
<dbReference type="KEGG" id="ftv:CH67_1404"/>
<sequence>MSESNNHNQQETFFEFPCQFPIKIMANPQKETVEFILSVFEKYVPNHSEIDFNTKESKTGKYISITAIFTADSKEQLDNIYKEISAHPEVHMVL</sequence>
<reference evidence="4" key="2">
    <citation type="submission" date="2020-02" db="EMBL/GenBank/DDBJ databases">
        <title>Using affinity propagation clustering for identifying bacterial clades and subclades with whole-genome sequences of Francisella tularensis.</title>
        <authorList>
            <person name="Homeier-Bachmann T."/>
            <person name="Abdel-Glil M.Y."/>
            <person name="Hackbart A."/>
            <person name="Hotzel H."/>
            <person name="Tomaso H."/>
        </authorList>
    </citation>
    <scope>NUCLEOTIDE SEQUENCE</scope>
    <source>
        <strain evidence="4">15T0085</strain>
        <strain evidence="3">17T1429</strain>
    </source>
</reference>
<dbReference type="InterPro" id="IPR027471">
    <property type="entry name" value="YbeD-like_sf"/>
</dbReference>
<dbReference type="GeneID" id="75265352"/>
<organism evidence="4">
    <name type="scientific">Francisella tularensis subsp. holarctica</name>
    <dbReference type="NCBI Taxonomy" id="119857"/>
    <lineage>
        <taxon>Bacteria</taxon>
        <taxon>Pseudomonadati</taxon>
        <taxon>Pseudomonadota</taxon>
        <taxon>Gammaproteobacteria</taxon>
        <taxon>Thiotrichales</taxon>
        <taxon>Francisellaceae</taxon>
        <taxon>Francisella</taxon>
    </lineage>
</organism>
<dbReference type="PANTHER" id="PTHR38036">
    <property type="entry name" value="UPF0250 PROTEIN YBED"/>
    <property type="match status" value="1"/>
</dbReference>
<evidence type="ECO:0000313" key="3">
    <source>
        <dbReference type="EMBL" id="NDR88471.1"/>
    </source>
</evidence>
<dbReference type="Pfam" id="PF04359">
    <property type="entry name" value="DUF493"/>
    <property type="match status" value="1"/>
</dbReference>
<protein>
    <recommendedName>
        <fullName evidence="2">UPF0250 protein FWI86_01535</fullName>
    </recommendedName>
</protein>
<dbReference type="HOGENOM" id="CLU_161438_1_2_6"/>
<gene>
    <name evidence="4" type="ORF">FWI86_01535</name>
    <name evidence="3" type="ORF">FWJ04_01830</name>
</gene>
<dbReference type="EMBL" id="JAAGJP010000006">
    <property type="protein sequence ID" value="NDS67824.1"/>
    <property type="molecule type" value="Genomic_DNA"/>
</dbReference>
<name>A0A0B3VNP7_FRATU</name>
<dbReference type="GO" id="GO:0005829">
    <property type="term" value="C:cytosol"/>
    <property type="evidence" value="ECO:0007669"/>
    <property type="project" value="TreeGrafter"/>
</dbReference>
<dbReference type="AlphaFoldDB" id="A0A0B3VNP7"/>
<dbReference type="Gene3D" id="3.30.70.260">
    <property type="match status" value="1"/>
</dbReference>
<dbReference type="OMA" id="IEFPCDY"/>
<dbReference type="HAMAP" id="MF_00659">
    <property type="entry name" value="UPF0250"/>
    <property type="match status" value="1"/>
</dbReference>
<dbReference type="RefSeq" id="WP_003015976.1">
    <property type="nucleotide sequence ID" value="NZ_AP023459.1"/>
</dbReference>
<comment type="similarity">
    <text evidence="1 2">Belongs to the UPF0250 family.</text>
</comment>
<dbReference type="KEGG" id="ftz:CH68_1136"/>
<dbReference type="SUPFAM" id="SSF117991">
    <property type="entry name" value="YbeD/HP0495-like"/>
    <property type="match status" value="1"/>
</dbReference>
<evidence type="ECO:0000256" key="1">
    <source>
        <dbReference type="ARBA" id="ARBA00008460"/>
    </source>
</evidence>
<reference evidence="4" key="1">
    <citation type="submission" date="2019-08" db="EMBL/GenBank/DDBJ databases">
        <authorList>
            <person name="Busch A."/>
        </authorList>
    </citation>
    <scope>NUCLEOTIDE SEQUENCE</scope>
    <source>
        <strain evidence="4">15T0085</strain>
        <strain evidence="3">17T1429</strain>
    </source>
</reference>
<dbReference type="PANTHER" id="PTHR38036:SF1">
    <property type="entry name" value="UPF0250 PROTEIN YBED"/>
    <property type="match status" value="1"/>
</dbReference>
<dbReference type="InterPro" id="IPR007454">
    <property type="entry name" value="UPF0250_YbeD-like"/>
</dbReference>
<comment type="caution">
    <text evidence="4">The sequence shown here is derived from an EMBL/GenBank/DDBJ whole genome shotgun (WGS) entry which is preliminary data.</text>
</comment>
<dbReference type="eggNOG" id="COG2921">
    <property type="taxonomic scope" value="Bacteria"/>
</dbReference>
<dbReference type="KEGG" id="ftc:DA46_1739"/>
<evidence type="ECO:0000256" key="2">
    <source>
        <dbReference type="HAMAP-Rule" id="MF_00659"/>
    </source>
</evidence>
<accession>A0A0B3VNP7</accession>
<proteinExistence type="inferred from homology"/>
<dbReference type="EMBL" id="JAAGKH010000008">
    <property type="protein sequence ID" value="NDR88471.1"/>
    <property type="molecule type" value="Genomic_DNA"/>
</dbReference>